<dbReference type="Proteomes" id="UP000324748">
    <property type="component" value="Unassembled WGS sequence"/>
</dbReference>
<reference evidence="3 4" key="1">
    <citation type="submission" date="2019-05" db="EMBL/GenBank/DDBJ databases">
        <title>Emergence of the Ug99 lineage of the wheat stem rust pathogen through somatic hybridization.</title>
        <authorList>
            <person name="Li F."/>
            <person name="Upadhyaya N.M."/>
            <person name="Sperschneider J."/>
            <person name="Matny O."/>
            <person name="Nguyen-Phuc H."/>
            <person name="Mago R."/>
            <person name="Raley C."/>
            <person name="Miller M.E."/>
            <person name="Silverstein K.A.T."/>
            <person name="Henningsen E."/>
            <person name="Hirsch C.D."/>
            <person name="Visser B."/>
            <person name="Pretorius Z.A."/>
            <person name="Steffenson B.J."/>
            <person name="Schwessinger B."/>
            <person name="Dodds P.N."/>
            <person name="Figueroa M."/>
        </authorList>
    </citation>
    <scope>NUCLEOTIDE SEQUENCE [LARGE SCALE GENOMIC DNA]</scope>
    <source>
        <strain evidence="1">21-0</strain>
        <strain evidence="2 4">Ug99</strain>
    </source>
</reference>
<organism evidence="2 4">
    <name type="scientific">Puccinia graminis f. sp. tritici</name>
    <dbReference type="NCBI Taxonomy" id="56615"/>
    <lineage>
        <taxon>Eukaryota</taxon>
        <taxon>Fungi</taxon>
        <taxon>Dikarya</taxon>
        <taxon>Basidiomycota</taxon>
        <taxon>Pucciniomycotina</taxon>
        <taxon>Pucciniomycetes</taxon>
        <taxon>Pucciniales</taxon>
        <taxon>Pucciniaceae</taxon>
        <taxon>Puccinia</taxon>
    </lineage>
</organism>
<keyword evidence="3" id="KW-1185">Reference proteome</keyword>
<evidence type="ECO:0000313" key="3">
    <source>
        <dbReference type="Proteomes" id="UP000324748"/>
    </source>
</evidence>
<accession>A0A5B0S3N8</accession>
<dbReference type="AlphaFoldDB" id="A0A5B0S3N8"/>
<dbReference type="EMBL" id="VDEP01000078">
    <property type="protein sequence ID" value="KAA1132580.1"/>
    <property type="molecule type" value="Genomic_DNA"/>
</dbReference>
<dbReference type="EMBL" id="VSWC01000171">
    <property type="protein sequence ID" value="KAA1070829.1"/>
    <property type="molecule type" value="Genomic_DNA"/>
</dbReference>
<protein>
    <submittedName>
        <fullName evidence="2">Uncharacterized protein</fullName>
    </submittedName>
</protein>
<proteinExistence type="predicted"/>
<evidence type="ECO:0000313" key="1">
    <source>
        <dbReference type="EMBL" id="KAA1070829.1"/>
    </source>
</evidence>
<dbReference type="Proteomes" id="UP000325313">
    <property type="component" value="Unassembled WGS sequence"/>
</dbReference>
<evidence type="ECO:0000313" key="2">
    <source>
        <dbReference type="EMBL" id="KAA1132580.1"/>
    </source>
</evidence>
<comment type="caution">
    <text evidence="2">The sequence shown here is derived from an EMBL/GenBank/DDBJ whole genome shotgun (WGS) entry which is preliminary data.</text>
</comment>
<evidence type="ECO:0000313" key="4">
    <source>
        <dbReference type="Proteomes" id="UP000325313"/>
    </source>
</evidence>
<sequence>MRGLWSPTFFLPSTDDYQQWDDILIRVYLGQDATNQVSSSPPDGWLGLWPEAAPSCEDRVMLSPRKWSMLNSSEAITTVRCAGSQDSLSDPGSAHVRPSCTWSPDSAVRLQEMLMRSGSCFAF</sequence>
<gene>
    <name evidence="1" type="ORF">PGT21_025308</name>
    <name evidence="2" type="ORF">PGTUg99_009641</name>
</gene>
<name>A0A5B0S3N8_PUCGR</name>